<dbReference type="SUPFAM" id="SSF53218">
    <property type="entry name" value="Molybdenum cofactor biosynthesis proteins"/>
    <property type="match status" value="1"/>
</dbReference>
<evidence type="ECO:0000259" key="2">
    <source>
        <dbReference type="SMART" id="SM00852"/>
    </source>
</evidence>
<dbReference type="AlphaFoldDB" id="A0A0S7BB72"/>
<dbReference type="InterPro" id="IPR008135">
    <property type="entry name" value="Competence-induced_CinA"/>
</dbReference>
<proteinExistence type="inferred from homology"/>
<organism evidence="3">
    <name type="scientific">Longilinea arvoryzae</name>
    <dbReference type="NCBI Taxonomy" id="360412"/>
    <lineage>
        <taxon>Bacteria</taxon>
        <taxon>Bacillati</taxon>
        <taxon>Chloroflexota</taxon>
        <taxon>Anaerolineae</taxon>
        <taxon>Anaerolineales</taxon>
        <taxon>Anaerolineaceae</taxon>
        <taxon>Longilinea</taxon>
    </lineage>
</organism>
<sequence>MPVAEIIAIGTELLLGEIQDTNTHYLARALRDKGIDVFRATLVGDNAQRISALIREAAARADILITTGGLGPTVDDPTRDAIALAMGVESKFEPELWRQIETRYARMGRNPTENNKRQAYLPLGAHGIENPVGTAPAFWGKIGTAWVFCLPGVPREMEYLLQNAVFPLLEERFDLYGTIQALVLHCAGVGESQVDEWVGDFETYPNPTVGLAAHPGIVDIRITAKAASLAEAGQMISPIAEQIRQRIGDAIFGQDDDTLEGTVIDLLRAQGRKLLIAGDGSQSALFDRLAAIDSHAILRIESGENQIQFLSKALHRKLEGNAPAVGLAVSLTQSEQARRNRLEMAFITDLDPIIETRQYGGPDGNIPEWATNTALNFVRISLLSHPSDKE</sequence>
<dbReference type="Gene3D" id="3.30.70.2860">
    <property type="match status" value="1"/>
</dbReference>
<feature type="domain" description="MoaB/Mog" evidence="2">
    <location>
        <begin position="5"/>
        <end position="172"/>
    </location>
</feature>
<evidence type="ECO:0000256" key="1">
    <source>
        <dbReference type="HAMAP-Rule" id="MF_00226"/>
    </source>
</evidence>
<dbReference type="Gene3D" id="3.40.980.10">
    <property type="entry name" value="MoaB/Mog-like domain"/>
    <property type="match status" value="1"/>
</dbReference>
<gene>
    <name evidence="3" type="ORF">LARV_02784</name>
</gene>
<dbReference type="PANTHER" id="PTHR13939">
    <property type="entry name" value="NICOTINAMIDE-NUCLEOTIDE AMIDOHYDROLASE PNCC"/>
    <property type="match status" value="1"/>
</dbReference>
<protein>
    <recommendedName>
        <fullName evidence="1">CinA-like protein</fullName>
    </recommendedName>
</protein>
<accession>A0A0S7BB72</accession>
<evidence type="ECO:0000313" key="3">
    <source>
        <dbReference type="EMBL" id="GAP15004.1"/>
    </source>
</evidence>
<dbReference type="EMBL" id="DF967972">
    <property type="protein sequence ID" value="GAP15004.1"/>
    <property type="molecule type" value="Genomic_DNA"/>
</dbReference>
<dbReference type="InterPro" id="IPR050101">
    <property type="entry name" value="CinA"/>
</dbReference>
<keyword evidence="4" id="KW-1185">Reference proteome</keyword>
<dbReference type="SMART" id="SM00852">
    <property type="entry name" value="MoCF_biosynth"/>
    <property type="match status" value="1"/>
</dbReference>
<dbReference type="InterPro" id="IPR036425">
    <property type="entry name" value="MoaB/Mog-like_dom_sf"/>
</dbReference>
<dbReference type="PANTHER" id="PTHR13939:SF0">
    <property type="entry name" value="NMN AMIDOHYDROLASE-LIKE PROTEIN YFAY"/>
    <property type="match status" value="1"/>
</dbReference>
<dbReference type="Pfam" id="PF18146">
    <property type="entry name" value="CinA_KH"/>
    <property type="match status" value="1"/>
</dbReference>
<dbReference type="NCBIfam" id="TIGR00200">
    <property type="entry name" value="cinA_nterm"/>
    <property type="match status" value="1"/>
</dbReference>
<dbReference type="OrthoDB" id="9801454at2"/>
<dbReference type="InterPro" id="IPR041424">
    <property type="entry name" value="CinA_KH"/>
</dbReference>
<reference evidence="3" key="1">
    <citation type="submission" date="2015-07" db="EMBL/GenBank/DDBJ databases">
        <title>Draft Genome Sequences of Anaerolinea thermolimosa IMO-1, Bellilinea caldifistulae GOMI-1, Leptolinea tardivitalis YMTK-2, Levilinea saccharolytica KIBI-1,Longilinea arvoryzae KOME-1, Previously Described as Members of the Anaerolineaceae (Chloroflexi).</title>
        <authorList>
            <person name="Sekiguchi Y."/>
            <person name="Ohashi A."/>
            <person name="Matsuura N."/>
            <person name="Tourlousse M.D."/>
        </authorList>
    </citation>
    <scope>NUCLEOTIDE SEQUENCE [LARGE SCALE GENOMIC DNA]</scope>
    <source>
        <strain evidence="3">KOME-1</strain>
    </source>
</reference>
<evidence type="ECO:0000313" key="4">
    <source>
        <dbReference type="Proteomes" id="UP000055060"/>
    </source>
</evidence>
<dbReference type="Proteomes" id="UP000055060">
    <property type="component" value="Unassembled WGS sequence"/>
</dbReference>
<dbReference type="Pfam" id="PF00994">
    <property type="entry name" value="MoCF_biosynth"/>
    <property type="match status" value="1"/>
</dbReference>
<comment type="similarity">
    <text evidence="1">Belongs to the CinA family.</text>
</comment>
<dbReference type="NCBIfam" id="TIGR00177">
    <property type="entry name" value="molyb_syn"/>
    <property type="match status" value="1"/>
</dbReference>
<dbReference type="InterPro" id="IPR001453">
    <property type="entry name" value="MoaB/Mog_dom"/>
</dbReference>
<dbReference type="HAMAP" id="MF_00226_B">
    <property type="entry name" value="CinA_B"/>
    <property type="match status" value="1"/>
</dbReference>
<dbReference type="CDD" id="cd00885">
    <property type="entry name" value="cinA"/>
    <property type="match status" value="1"/>
</dbReference>
<name>A0A0S7BB72_9CHLR</name>
<dbReference type="RefSeq" id="WP_075074214.1">
    <property type="nucleotide sequence ID" value="NZ_DF967972.1"/>
</dbReference>
<dbReference type="STRING" id="360412.LARV_02784"/>